<proteinExistence type="predicted"/>
<comment type="caution">
    <text evidence="1">The sequence shown here is derived from an EMBL/GenBank/DDBJ whole genome shotgun (WGS) entry which is preliminary data.</text>
</comment>
<evidence type="ECO:0000313" key="1">
    <source>
        <dbReference type="EMBL" id="MBW0587642.1"/>
    </source>
</evidence>
<evidence type="ECO:0000313" key="2">
    <source>
        <dbReference type="Proteomes" id="UP000765509"/>
    </source>
</evidence>
<gene>
    <name evidence="1" type="ORF">O181_127357</name>
</gene>
<keyword evidence="2" id="KW-1185">Reference proteome</keyword>
<organism evidence="1 2">
    <name type="scientific">Austropuccinia psidii MF-1</name>
    <dbReference type="NCBI Taxonomy" id="1389203"/>
    <lineage>
        <taxon>Eukaryota</taxon>
        <taxon>Fungi</taxon>
        <taxon>Dikarya</taxon>
        <taxon>Basidiomycota</taxon>
        <taxon>Pucciniomycotina</taxon>
        <taxon>Pucciniomycetes</taxon>
        <taxon>Pucciniales</taxon>
        <taxon>Sphaerophragmiaceae</taxon>
        <taxon>Austropuccinia</taxon>
    </lineage>
</organism>
<reference evidence="1" key="1">
    <citation type="submission" date="2021-03" db="EMBL/GenBank/DDBJ databases">
        <title>Draft genome sequence of rust myrtle Austropuccinia psidii MF-1, a brazilian biotype.</title>
        <authorList>
            <person name="Quecine M.C."/>
            <person name="Pachon D.M.R."/>
            <person name="Bonatelli M.L."/>
            <person name="Correr F.H."/>
            <person name="Franceschini L.M."/>
            <person name="Leite T.F."/>
            <person name="Margarido G.R.A."/>
            <person name="Almeida C.A."/>
            <person name="Ferrarezi J.A."/>
            <person name="Labate C.A."/>
        </authorList>
    </citation>
    <scope>NUCLEOTIDE SEQUENCE</scope>
    <source>
        <strain evidence="1">MF-1</strain>
    </source>
</reference>
<sequence length="103" mass="11453">MSKSPLPIICKLESNPATNMDKPYLKRIGILLYIAQASRPDIAYAVNYLAIFSMNTNAAHWQALENLIGYMRETRNLGILIAEYNSSPAISCYVDPNWGGEGD</sequence>
<accession>A0A9Q3KXT3</accession>
<dbReference type="OrthoDB" id="1712839at2759"/>
<name>A0A9Q3KXT3_9BASI</name>
<dbReference type="Proteomes" id="UP000765509">
    <property type="component" value="Unassembled WGS sequence"/>
</dbReference>
<dbReference type="EMBL" id="AVOT02127835">
    <property type="protein sequence ID" value="MBW0587642.1"/>
    <property type="molecule type" value="Genomic_DNA"/>
</dbReference>
<evidence type="ECO:0008006" key="3">
    <source>
        <dbReference type="Google" id="ProtNLM"/>
    </source>
</evidence>
<dbReference type="AlphaFoldDB" id="A0A9Q3KXT3"/>
<protein>
    <recommendedName>
        <fullName evidence="3">Reverse transcriptase Ty1/copia-type domain-containing protein</fullName>
    </recommendedName>
</protein>